<dbReference type="GeneID" id="25730963"/>
<name>A0A0D2KF07_9CHLO</name>
<dbReference type="Proteomes" id="UP000054498">
    <property type="component" value="Unassembled WGS sequence"/>
</dbReference>
<dbReference type="InterPro" id="IPR032640">
    <property type="entry name" value="AMPK1_CBM"/>
</dbReference>
<dbReference type="AlphaFoldDB" id="A0A0D2KF07"/>
<dbReference type="Gene3D" id="2.60.40.10">
    <property type="entry name" value="Immunoglobulins"/>
    <property type="match status" value="1"/>
</dbReference>
<dbReference type="STRING" id="145388.A0A0D2KF07"/>
<reference evidence="3 4" key="1">
    <citation type="journal article" date="2013" name="BMC Genomics">
        <title>Reconstruction of the lipid metabolism for the microalga Monoraphidium neglectum from its genome sequence reveals characteristics suitable for biofuel production.</title>
        <authorList>
            <person name="Bogen C."/>
            <person name="Al-Dilaimi A."/>
            <person name="Albersmeier A."/>
            <person name="Wichmann J."/>
            <person name="Grundmann M."/>
            <person name="Rupp O."/>
            <person name="Lauersen K.J."/>
            <person name="Blifernez-Klassen O."/>
            <person name="Kalinowski J."/>
            <person name="Goesmann A."/>
            <person name="Mussgnug J.H."/>
            <person name="Kruse O."/>
        </authorList>
    </citation>
    <scope>NUCLEOTIDE SEQUENCE [LARGE SCALE GENOMIC DNA]</scope>
    <source>
        <strain evidence="3 4">SAG 48.87</strain>
    </source>
</reference>
<accession>A0A0D2KF07</accession>
<evidence type="ECO:0000313" key="3">
    <source>
        <dbReference type="EMBL" id="KIY94468.1"/>
    </source>
</evidence>
<dbReference type="OrthoDB" id="531008at2759"/>
<evidence type="ECO:0000256" key="1">
    <source>
        <dbReference type="SAM" id="MobiDB-lite"/>
    </source>
</evidence>
<dbReference type="EMBL" id="KK104080">
    <property type="protein sequence ID" value="KIY94468.1"/>
    <property type="molecule type" value="Genomic_DNA"/>
</dbReference>
<dbReference type="InterPro" id="IPR014756">
    <property type="entry name" value="Ig_E-set"/>
</dbReference>
<feature type="region of interest" description="Disordered" evidence="1">
    <location>
        <begin position="1"/>
        <end position="99"/>
    </location>
</feature>
<organism evidence="3 4">
    <name type="scientific">Monoraphidium neglectum</name>
    <dbReference type="NCBI Taxonomy" id="145388"/>
    <lineage>
        <taxon>Eukaryota</taxon>
        <taxon>Viridiplantae</taxon>
        <taxon>Chlorophyta</taxon>
        <taxon>core chlorophytes</taxon>
        <taxon>Chlorophyceae</taxon>
        <taxon>CS clade</taxon>
        <taxon>Sphaeropleales</taxon>
        <taxon>Selenastraceae</taxon>
        <taxon>Monoraphidium</taxon>
    </lineage>
</organism>
<sequence length="330" mass="34879">MAEVAALAVGRAGSSRGPSGGGSGTISTLPMPNWPASASGNGAGEASRRISQQQQQQQQVPHQQQYHLQQPVPQQQPVAPPAVAAEAAPAASETPEQAAARARAEGLVLAAAQLQRLAARRLSGHVRTGETQLLLHYPEGGEGAVATMLAGWLLWFMGLDLEEASAAADVAVGAPPDAELLQSAAELLVARARARFSRIVLVWPYGGMSADVSGELVGGWGEKVPMRRCMSPAGCRGAARGQFLVELQGLRPGRYHYKFIIDNTWAVDPFAAKDLDGSGNWNNVCEVRPPPRIETPEERRHFAALQAAMMAFEAKMGIGSGARAGRMKRG</sequence>
<dbReference type="Pfam" id="PF16561">
    <property type="entry name" value="AMPK1_CBM"/>
    <property type="match status" value="1"/>
</dbReference>
<gene>
    <name evidence="3" type="ORF">MNEG_13495</name>
</gene>
<dbReference type="CDD" id="cd02859">
    <property type="entry name" value="E_set_AMPKbeta_like_N"/>
    <property type="match status" value="1"/>
</dbReference>
<feature type="compositionally biased region" description="Low complexity" evidence="1">
    <location>
        <begin position="52"/>
        <end position="99"/>
    </location>
</feature>
<proteinExistence type="predicted"/>
<protein>
    <recommendedName>
        <fullName evidence="2">AMP-activated protein kinase glycogen-binding domain-containing protein</fullName>
    </recommendedName>
</protein>
<keyword evidence="4" id="KW-1185">Reference proteome</keyword>
<evidence type="ECO:0000259" key="2">
    <source>
        <dbReference type="Pfam" id="PF16561"/>
    </source>
</evidence>
<evidence type="ECO:0000313" key="4">
    <source>
        <dbReference type="Proteomes" id="UP000054498"/>
    </source>
</evidence>
<feature type="domain" description="AMP-activated protein kinase glycogen-binding" evidence="2">
    <location>
        <begin position="199"/>
        <end position="290"/>
    </location>
</feature>
<dbReference type="PANTHER" id="PTHR47661:SF2">
    <property type="entry name" value="PHOSPHOGLUCAN PHOSPHATASE LSF1, CHLOROPLASTIC"/>
    <property type="match status" value="1"/>
</dbReference>
<dbReference type="RefSeq" id="XP_013893488.1">
    <property type="nucleotide sequence ID" value="XM_014038034.1"/>
</dbReference>
<dbReference type="PANTHER" id="PTHR47661">
    <property type="entry name" value="PHOSPHOGLUCAN PHOSPHATASE LSF1, CHLOROPLASTIC"/>
    <property type="match status" value="1"/>
</dbReference>
<dbReference type="KEGG" id="mng:MNEG_13495"/>
<dbReference type="SUPFAM" id="SSF81296">
    <property type="entry name" value="E set domains"/>
    <property type="match status" value="1"/>
</dbReference>
<dbReference type="InterPro" id="IPR013783">
    <property type="entry name" value="Ig-like_fold"/>
</dbReference>